<protein>
    <submittedName>
        <fullName evidence="4">Cyclic nucleotide-regulated FAD-dependent pyridine nucleotide-disulphide oxidoreductase</fullName>
    </submittedName>
</protein>
<dbReference type="InterPro" id="IPR000595">
    <property type="entry name" value="cNMP-bd_dom"/>
</dbReference>
<dbReference type="InterPro" id="IPR050097">
    <property type="entry name" value="Ferredoxin-NADP_redctase_2"/>
</dbReference>
<dbReference type="HOGENOM" id="CLU_031864_5_8_0"/>
<dbReference type="InterPro" id="IPR023753">
    <property type="entry name" value="FAD/NAD-binding_dom"/>
</dbReference>
<dbReference type="STRING" id="234267.Acid_1030"/>
<dbReference type="Gene3D" id="2.60.120.10">
    <property type="entry name" value="Jelly Rolls"/>
    <property type="match status" value="1"/>
</dbReference>
<dbReference type="SUPFAM" id="SSF51206">
    <property type="entry name" value="cAMP-binding domain-like"/>
    <property type="match status" value="1"/>
</dbReference>
<dbReference type="InterPro" id="IPR018490">
    <property type="entry name" value="cNMP-bd_dom_sf"/>
</dbReference>
<dbReference type="PRINTS" id="PR00368">
    <property type="entry name" value="FADPNR"/>
</dbReference>
<evidence type="ECO:0000256" key="2">
    <source>
        <dbReference type="ARBA" id="ARBA00023002"/>
    </source>
</evidence>
<reference evidence="4" key="1">
    <citation type="submission" date="2006-10" db="EMBL/GenBank/DDBJ databases">
        <title>Complete sequence of Solibacter usitatus Ellin6076.</title>
        <authorList>
            <consortium name="US DOE Joint Genome Institute"/>
            <person name="Copeland A."/>
            <person name="Lucas S."/>
            <person name="Lapidus A."/>
            <person name="Barry K."/>
            <person name="Detter J.C."/>
            <person name="Glavina del Rio T."/>
            <person name="Hammon N."/>
            <person name="Israni S."/>
            <person name="Dalin E."/>
            <person name="Tice H."/>
            <person name="Pitluck S."/>
            <person name="Thompson L.S."/>
            <person name="Brettin T."/>
            <person name="Bruce D."/>
            <person name="Han C."/>
            <person name="Tapia R."/>
            <person name="Gilna P."/>
            <person name="Schmutz J."/>
            <person name="Larimer F."/>
            <person name="Land M."/>
            <person name="Hauser L."/>
            <person name="Kyrpides N."/>
            <person name="Mikhailova N."/>
            <person name="Janssen P.H."/>
            <person name="Kuske C.R."/>
            <person name="Richardson P."/>
        </authorList>
    </citation>
    <scope>NUCLEOTIDE SEQUENCE</scope>
    <source>
        <strain evidence="4">Ellin6076</strain>
    </source>
</reference>
<name>Q02A98_SOLUE</name>
<keyword evidence="2" id="KW-0560">Oxidoreductase</keyword>
<dbReference type="GO" id="GO:0016491">
    <property type="term" value="F:oxidoreductase activity"/>
    <property type="evidence" value="ECO:0007669"/>
    <property type="project" value="UniProtKB-KW"/>
</dbReference>
<keyword evidence="1" id="KW-0285">Flavoprotein</keyword>
<accession>Q02A98</accession>
<dbReference type="eggNOG" id="COG0492">
    <property type="taxonomic scope" value="Bacteria"/>
</dbReference>
<evidence type="ECO:0000313" key="4">
    <source>
        <dbReference type="EMBL" id="ABJ82028.1"/>
    </source>
</evidence>
<dbReference type="Pfam" id="PF07992">
    <property type="entry name" value="Pyr_redox_2"/>
    <property type="match status" value="1"/>
</dbReference>
<dbReference type="InParanoid" id="Q02A98"/>
<sequence length="550" mass="58775">MSMLPPETPEQHTLRFPKLSAAQIAQLAPWCVRRHANAGEVVYDVGSAAHGVYIVESGSLEIIGVTSGVETVVAVLEPGEFTGETNLLSGRRALVRCRARSASALLEIERANLRRVMQSDATLGDLFLRAFLLRRVFLIANSVGDAVLIGSKHSADTLRLRTFLGRNGHPYAYLDVDADADVQNVLDHFSVRIDEIPVLICRGELVLRNPTNAEAAVCFGLNAGIEAEGVYDLIVIGAGPGGLAAAVYGASEGLSTLVVECNAPGGQAGSSSRIENYLGFPMGISGQELADRAFLQAEKFGAQISVARTATELKCRRPPYAVQLDDGSVVQGRTMIVASGSRYRRLDLPNIGKFEGSGIYYGATTVEAPLCQSEVVAVVGGGNSAGQAAVFLSGYASHVHLLVRAPGLAATMSRYLIARIEASPEITVHTFTNVEALEGDTRLERIRWRNTKTGMTESHEIHHLFLMMGADPNTGWLSECVALDGKRFIKTGPELADDWPLQRAPFPLETSLPGIFAVGDIRANSIKRVASAVGEGSMAVQFVHQVLAGT</sequence>
<evidence type="ECO:0000259" key="3">
    <source>
        <dbReference type="PROSITE" id="PS50042"/>
    </source>
</evidence>
<dbReference type="PROSITE" id="PS50042">
    <property type="entry name" value="CNMP_BINDING_3"/>
    <property type="match status" value="1"/>
</dbReference>
<organism evidence="4">
    <name type="scientific">Solibacter usitatus (strain Ellin6076)</name>
    <dbReference type="NCBI Taxonomy" id="234267"/>
    <lineage>
        <taxon>Bacteria</taxon>
        <taxon>Pseudomonadati</taxon>
        <taxon>Acidobacteriota</taxon>
        <taxon>Terriglobia</taxon>
        <taxon>Bryobacterales</taxon>
        <taxon>Solibacteraceae</taxon>
        <taxon>Candidatus Solibacter</taxon>
    </lineage>
</organism>
<dbReference type="InterPro" id="IPR036188">
    <property type="entry name" value="FAD/NAD-bd_sf"/>
</dbReference>
<dbReference type="EMBL" id="CP000473">
    <property type="protein sequence ID" value="ABJ82028.1"/>
    <property type="molecule type" value="Genomic_DNA"/>
</dbReference>
<dbReference type="SMART" id="SM00100">
    <property type="entry name" value="cNMP"/>
    <property type="match status" value="1"/>
</dbReference>
<dbReference type="KEGG" id="sus:Acid_1030"/>
<evidence type="ECO:0000256" key="1">
    <source>
        <dbReference type="ARBA" id="ARBA00022630"/>
    </source>
</evidence>
<dbReference type="SUPFAM" id="SSF51905">
    <property type="entry name" value="FAD/NAD(P)-binding domain"/>
    <property type="match status" value="1"/>
</dbReference>
<feature type="domain" description="Cyclic nucleotide-binding" evidence="3">
    <location>
        <begin position="15"/>
        <end position="134"/>
    </location>
</feature>
<dbReference type="PRINTS" id="PR00469">
    <property type="entry name" value="PNDRDTASEII"/>
</dbReference>
<proteinExistence type="predicted"/>
<dbReference type="CDD" id="cd00038">
    <property type="entry name" value="CAP_ED"/>
    <property type="match status" value="1"/>
</dbReference>
<dbReference type="PANTHER" id="PTHR48105">
    <property type="entry name" value="THIOREDOXIN REDUCTASE 1-RELATED-RELATED"/>
    <property type="match status" value="1"/>
</dbReference>
<gene>
    <name evidence="4" type="ordered locus">Acid_1030</name>
</gene>
<dbReference type="eggNOG" id="COG0664">
    <property type="taxonomic scope" value="Bacteria"/>
</dbReference>
<dbReference type="InterPro" id="IPR014710">
    <property type="entry name" value="RmlC-like_jellyroll"/>
</dbReference>
<dbReference type="AlphaFoldDB" id="Q02A98"/>
<dbReference type="Gene3D" id="3.50.50.60">
    <property type="entry name" value="FAD/NAD(P)-binding domain"/>
    <property type="match status" value="2"/>
</dbReference>
<dbReference type="OrthoDB" id="9806179at2"/>
<dbReference type="Pfam" id="PF00027">
    <property type="entry name" value="cNMP_binding"/>
    <property type="match status" value="1"/>
</dbReference>